<dbReference type="AlphaFoldDB" id="A0A7D9HFJ4"/>
<accession>A0A7D9HFJ4</accession>
<proteinExistence type="predicted"/>
<organism evidence="1 2">
    <name type="scientific">Paramuricea clavata</name>
    <name type="common">Red gorgonian</name>
    <name type="synonym">Violescent sea-whip</name>
    <dbReference type="NCBI Taxonomy" id="317549"/>
    <lineage>
        <taxon>Eukaryota</taxon>
        <taxon>Metazoa</taxon>
        <taxon>Cnidaria</taxon>
        <taxon>Anthozoa</taxon>
        <taxon>Octocorallia</taxon>
        <taxon>Malacalcyonacea</taxon>
        <taxon>Plexauridae</taxon>
        <taxon>Paramuricea</taxon>
    </lineage>
</organism>
<dbReference type="Proteomes" id="UP001152795">
    <property type="component" value="Unassembled WGS sequence"/>
</dbReference>
<evidence type="ECO:0000313" key="2">
    <source>
        <dbReference type="Proteomes" id="UP001152795"/>
    </source>
</evidence>
<name>A0A7D9HFJ4_PARCT</name>
<gene>
    <name evidence="1" type="ORF">PACLA_8A019177</name>
</gene>
<keyword evidence="2" id="KW-1185">Reference proteome</keyword>
<comment type="caution">
    <text evidence="1">The sequence shown here is derived from an EMBL/GenBank/DDBJ whole genome shotgun (WGS) entry which is preliminary data.</text>
</comment>
<feature type="non-terminal residue" evidence="1">
    <location>
        <position position="532"/>
    </location>
</feature>
<sequence>LFYYTLGNLKPWYRSSIRSIQLIAVAKTCDIRQFGIEKLLMPFISGVNELAKDEGWKTNLLTGERVFRGTLVAFSADTLGSHYVGGFVEGVGTSLRKCRSCWCIGADMYLKFTAEQFQERTLRQHMQICDMSEDPDLYSFVKTTFGITKRSVLSKIRYFDITKHFPHDVMHDLYEGVLPYEMKLLLQHVTGNSGGPVLIRLADINRRIEDYDYDYPDKKNKPISISKNILREDSQDTLKESAVQMVCLAFHLPFLIGDIIEDEDRKWKCFILLLKITSICSAYEIKNEHIHVLRILIAEHHTLFREVYPNTSIIPKMHFMVHYPSQILRFGPLRNVWCMRFEAKNSYFKSLPLRNFKNISKTIATRHQGYMCMNLLGEPGKSAPNYLYRGDEVAESVPVLLQLHKCWQTLREVLRVGDGAVPEAFSTNCATIHGIEYRAGCCLYIGETELYPCFGTLKEILVIQDEKFFVIQPRITSCYSEKLLAYNVGPDLGEEFTTTFLELKYKFVVSKRVMDGQLYVQFTKWGDVELDL</sequence>
<dbReference type="OrthoDB" id="10034966at2759"/>
<reference evidence="1" key="1">
    <citation type="submission" date="2020-04" db="EMBL/GenBank/DDBJ databases">
        <authorList>
            <person name="Alioto T."/>
            <person name="Alioto T."/>
            <person name="Gomez Garrido J."/>
        </authorList>
    </citation>
    <scope>NUCLEOTIDE SEQUENCE</scope>
    <source>
        <strain evidence="1">A484AB</strain>
    </source>
</reference>
<dbReference type="PANTHER" id="PTHR31912">
    <property type="entry name" value="IP13529P"/>
    <property type="match status" value="1"/>
</dbReference>
<evidence type="ECO:0000313" key="1">
    <source>
        <dbReference type="EMBL" id="CAB3983494.1"/>
    </source>
</evidence>
<dbReference type="PANTHER" id="PTHR31912:SF34">
    <property type="entry name" value="NOTOCHORD-RELATED PROTEIN"/>
    <property type="match status" value="1"/>
</dbReference>
<protein>
    <submittedName>
        <fullName evidence="1">Uncharacterized protein</fullName>
    </submittedName>
</protein>
<dbReference type="EMBL" id="CACRXK020000620">
    <property type="protein sequence ID" value="CAB3983494.1"/>
    <property type="molecule type" value="Genomic_DNA"/>
</dbReference>